<evidence type="ECO:0000256" key="1">
    <source>
        <dbReference type="SAM" id="MobiDB-lite"/>
    </source>
</evidence>
<dbReference type="HOGENOM" id="CLU_2308350_0_0_1"/>
<sequence>MNEPSMESSTPHKQTIIRNTQQQEQHINIQSPSINAQSRCGGLSTSRGLIAILGGQSRTGSGPNCLPIVVVPTHLTPLEVPVSLHATVGQRLLTGRSPCK</sequence>
<gene>
    <name evidence="2" type="ORF">AaeL_AAEL017195</name>
</gene>
<protein>
    <submittedName>
        <fullName evidence="2">AAEL017195-PA</fullName>
    </submittedName>
</protein>
<organism evidence="2 3">
    <name type="scientific">Aedes aegypti</name>
    <name type="common">Yellowfever mosquito</name>
    <name type="synonym">Culex aegypti</name>
    <dbReference type="NCBI Taxonomy" id="7159"/>
    <lineage>
        <taxon>Eukaryota</taxon>
        <taxon>Metazoa</taxon>
        <taxon>Ecdysozoa</taxon>
        <taxon>Arthropoda</taxon>
        <taxon>Hexapoda</taxon>
        <taxon>Insecta</taxon>
        <taxon>Pterygota</taxon>
        <taxon>Neoptera</taxon>
        <taxon>Endopterygota</taxon>
        <taxon>Diptera</taxon>
        <taxon>Nematocera</taxon>
        <taxon>Culicoidea</taxon>
        <taxon>Culicidae</taxon>
        <taxon>Culicinae</taxon>
        <taxon>Aedini</taxon>
        <taxon>Aedes</taxon>
        <taxon>Stegomyia</taxon>
    </lineage>
</organism>
<evidence type="ECO:0000313" key="2">
    <source>
        <dbReference type="EMBL" id="EJY57375.1"/>
    </source>
</evidence>
<feature type="region of interest" description="Disordered" evidence="1">
    <location>
        <begin position="1"/>
        <end position="40"/>
    </location>
</feature>
<reference evidence="2" key="3">
    <citation type="submission" date="2012-09" db="EMBL/GenBank/DDBJ databases">
        <authorList>
            <consortium name="VectorBase"/>
        </authorList>
    </citation>
    <scope>NUCLEOTIDE SEQUENCE</scope>
    <source>
        <strain evidence="2">Liverpool</strain>
    </source>
</reference>
<evidence type="ECO:0000313" key="3">
    <source>
        <dbReference type="Proteomes" id="UP000682892"/>
    </source>
</evidence>
<dbReference type="PaxDb" id="7159-AAEL017195-PA"/>
<reference evidence="2" key="2">
    <citation type="journal article" date="2007" name="Science">
        <title>Genome sequence of Aedes aegypti, a major arbovirus vector.</title>
        <authorList>
            <person name="Nene V."/>
            <person name="Wortman J.R."/>
            <person name="Lawson D."/>
            <person name="Haas B."/>
            <person name="Kodira C."/>
            <person name="Tu Z.J."/>
            <person name="Loftus B."/>
            <person name="Xi Z."/>
            <person name="Megy K."/>
            <person name="Grabherr M."/>
            <person name="Ren Q."/>
            <person name="Zdobnov E.M."/>
            <person name="Lobo N.F."/>
            <person name="Campbell K.S."/>
            <person name="Brown S.E."/>
            <person name="Bonaldo M.F."/>
            <person name="Zhu J."/>
            <person name="Sinkins S.P."/>
            <person name="Hogenkamp D.G."/>
            <person name="Amedeo P."/>
            <person name="Arensburger P."/>
            <person name="Atkinson P.W."/>
            <person name="Bidwell S."/>
            <person name="Biedler J."/>
            <person name="Birney E."/>
            <person name="Bruggner R.V."/>
            <person name="Costas J."/>
            <person name="Coy M.R."/>
            <person name="Crabtree J."/>
            <person name="Crawford M."/>
            <person name="Debruyn B."/>
            <person name="Decaprio D."/>
            <person name="Eiglmeier K."/>
            <person name="Eisenstadt E."/>
            <person name="El-Dorry H."/>
            <person name="Gelbart W.M."/>
            <person name="Gomes S.L."/>
            <person name="Hammond M."/>
            <person name="Hannick L.I."/>
            <person name="Hogan J.R."/>
            <person name="Holmes M.H."/>
            <person name="Jaffe D."/>
            <person name="Johnston J.S."/>
            <person name="Kennedy R.C."/>
            <person name="Koo H."/>
            <person name="Kravitz S."/>
            <person name="Kriventseva E.V."/>
            <person name="Kulp D."/>
            <person name="Labutti K."/>
            <person name="Lee E."/>
            <person name="Li S."/>
            <person name="Lovin D.D."/>
            <person name="Mao C."/>
            <person name="Mauceli E."/>
            <person name="Menck C.F."/>
            <person name="Miller J.R."/>
            <person name="Montgomery P."/>
            <person name="Mori A."/>
            <person name="Nascimento A.L."/>
            <person name="Naveira H.F."/>
            <person name="Nusbaum C."/>
            <person name="O'leary S."/>
            <person name="Orvis J."/>
            <person name="Pertea M."/>
            <person name="Quesneville H."/>
            <person name="Reidenbach K.R."/>
            <person name="Rogers Y.H."/>
            <person name="Roth C.W."/>
            <person name="Schneider J.R."/>
            <person name="Schatz M."/>
            <person name="Shumway M."/>
            <person name="Stanke M."/>
            <person name="Stinson E.O."/>
            <person name="Tubio J.M."/>
            <person name="Vanzee J.P."/>
            <person name="Verjovski-Almeida S."/>
            <person name="Werner D."/>
            <person name="White O."/>
            <person name="Wyder S."/>
            <person name="Zeng Q."/>
            <person name="Zhao Q."/>
            <person name="Zhao Y."/>
            <person name="Hill C.A."/>
            <person name="Raikhel A.S."/>
            <person name="Soares M.B."/>
            <person name="Knudson D.L."/>
            <person name="Lee N.H."/>
            <person name="Galagan J."/>
            <person name="Salzberg S.L."/>
            <person name="Paulsen I.T."/>
            <person name="Dimopoulos G."/>
            <person name="Collins F.H."/>
            <person name="Birren B."/>
            <person name="Fraser-Liggett C.M."/>
            <person name="Severson D.W."/>
        </authorList>
    </citation>
    <scope>NUCLEOTIDE SEQUENCE [LARGE SCALE GENOMIC DNA]</scope>
    <source>
        <strain evidence="2">Liverpool</strain>
    </source>
</reference>
<dbReference type="Proteomes" id="UP000682892">
    <property type="component" value="Unassembled WGS sequence"/>
</dbReference>
<name>J9HY20_AEDAE</name>
<reference evidence="2" key="1">
    <citation type="submission" date="2005-10" db="EMBL/GenBank/DDBJ databases">
        <authorList>
            <person name="Loftus B.J."/>
            <person name="Nene V.M."/>
            <person name="Hannick L.I."/>
            <person name="Bidwell S."/>
            <person name="Haas B."/>
            <person name="Amedeo P."/>
            <person name="Orvis J."/>
            <person name="Wortman J.R."/>
            <person name="White O.R."/>
            <person name="Salzberg S."/>
            <person name="Shumway M."/>
            <person name="Koo H."/>
            <person name="Zhao Y."/>
            <person name="Holmes M."/>
            <person name="Miller J."/>
            <person name="Schatz M."/>
            <person name="Pop M."/>
            <person name="Pai G."/>
            <person name="Utterback T."/>
            <person name="Rogers Y.-H."/>
            <person name="Kravitz S."/>
            <person name="Fraser C.M."/>
        </authorList>
    </citation>
    <scope>NUCLEOTIDE SEQUENCE</scope>
    <source>
        <strain evidence="2">Liverpool</strain>
    </source>
</reference>
<proteinExistence type="predicted"/>
<accession>J9HY20</accession>
<dbReference type="EMBL" id="CH477216">
    <property type="protein sequence ID" value="EJY57375.1"/>
    <property type="molecule type" value="Genomic_DNA"/>
</dbReference>
<dbReference type="AlphaFoldDB" id="J9HY20"/>